<dbReference type="EMBL" id="SNYF01000005">
    <property type="protein sequence ID" value="TDQ19290.1"/>
    <property type="molecule type" value="Genomic_DNA"/>
</dbReference>
<organism evidence="2 3">
    <name type="scientific">Algoriphagus boseongensis</name>
    <dbReference type="NCBI Taxonomy" id="1442587"/>
    <lineage>
        <taxon>Bacteria</taxon>
        <taxon>Pseudomonadati</taxon>
        <taxon>Bacteroidota</taxon>
        <taxon>Cytophagia</taxon>
        <taxon>Cytophagales</taxon>
        <taxon>Cyclobacteriaceae</taxon>
        <taxon>Algoriphagus</taxon>
    </lineage>
</organism>
<accession>A0A4R6T8F5</accession>
<keyword evidence="3" id="KW-1185">Reference proteome</keyword>
<gene>
    <name evidence="2" type="ORF">DFQ04_1111</name>
</gene>
<dbReference type="Proteomes" id="UP000294535">
    <property type="component" value="Unassembled WGS sequence"/>
</dbReference>
<dbReference type="AlphaFoldDB" id="A0A4R6T8F5"/>
<feature type="chain" id="PRO_5020451089" description="Outer membrane beta-barrel porin/alpha-amylase" evidence="1">
    <location>
        <begin position="26"/>
        <end position="289"/>
    </location>
</feature>
<evidence type="ECO:0000256" key="1">
    <source>
        <dbReference type="SAM" id="SignalP"/>
    </source>
</evidence>
<comment type="caution">
    <text evidence="2">The sequence shown here is derived from an EMBL/GenBank/DDBJ whole genome shotgun (WGS) entry which is preliminary data.</text>
</comment>
<dbReference type="RefSeq" id="WP_133553460.1">
    <property type="nucleotide sequence ID" value="NZ_SNYF01000005.1"/>
</dbReference>
<protein>
    <recommendedName>
        <fullName evidence="4">Outer membrane beta-barrel porin/alpha-amylase</fullName>
    </recommendedName>
</protein>
<proteinExistence type="predicted"/>
<evidence type="ECO:0000313" key="2">
    <source>
        <dbReference type="EMBL" id="TDQ19290.1"/>
    </source>
</evidence>
<evidence type="ECO:0008006" key="4">
    <source>
        <dbReference type="Google" id="ProtNLM"/>
    </source>
</evidence>
<keyword evidence="1" id="KW-0732">Signal</keyword>
<dbReference type="OrthoDB" id="9809066at2"/>
<reference evidence="2 3" key="1">
    <citation type="submission" date="2019-03" db="EMBL/GenBank/DDBJ databases">
        <title>Genomic Encyclopedia of Type Strains, Phase III (KMG-III): the genomes of soil and plant-associated and newly described type strains.</title>
        <authorList>
            <person name="Whitman W."/>
        </authorList>
    </citation>
    <scope>NUCLEOTIDE SEQUENCE [LARGE SCALE GENOMIC DNA]</scope>
    <source>
        <strain evidence="2 3">CECT 8446</strain>
    </source>
</reference>
<name>A0A4R6T8F5_9BACT</name>
<sequence length="289" mass="31585">MKNYLNLIRCLASILFVFVCIAVKAQDKSIEKDDKEGDDAQQVLDKLANPAAAIGAMISLVDFQFYSGSLMNSTQSGIRYTFQPSLPVPLKNGVNMFIRPLIPINIKQPVYDESGFSNAGFDLGDISIDLAFGKTFNNKWVTVGGIFASLPTATDDRIGLHQVLLGPEAAYGRLGKWGSATLLLTYGWSITNNEERGNTSVMGGQYMYNINIGNAWQISGYPTFSYIPKASSGNKLAFPLGTGVKKVVVVGQTAVALGMQYHYYIVRPDAFALAHQIRILISPIVELPW</sequence>
<feature type="signal peptide" evidence="1">
    <location>
        <begin position="1"/>
        <end position="25"/>
    </location>
</feature>
<evidence type="ECO:0000313" key="3">
    <source>
        <dbReference type="Proteomes" id="UP000294535"/>
    </source>
</evidence>